<gene>
    <name evidence="3" type="ORF">B5G41_12235</name>
    <name evidence="2" type="ORF">F2S36_00710</name>
</gene>
<dbReference type="EMBL" id="NFHB01000008">
    <property type="protein sequence ID" value="OUN02431.1"/>
    <property type="molecule type" value="Genomic_DNA"/>
</dbReference>
<comment type="caution">
    <text evidence="3">The sequence shown here is derived from an EMBL/GenBank/DDBJ whole genome shotgun (WGS) entry which is preliminary data.</text>
</comment>
<accession>A0A1Y3QRY1</accession>
<dbReference type="OrthoDB" id="1004790at2"/>
<evidence type="ECO:0000256" key="1">
    <source>
        <dbReference type="SAM" id="Phobius"/>
    </source>
</evidence>
<evidence type="ECO:0000313" key="4">
    <source>
        <dbReference type="Proteomes" id="UP000195772"/>
    </source>
</evidence>
<dbReference type="EMBL" id="VVUY01000001">
    <property type="protein sequence ID" value="KAA2564292.1"/>
    <property type="molecule type" value="Genomic_DNA"/>
</dbReference>
<organism evidence="3 4">
    <name type="scientific">Alistipes onderdonkii</name>
    <dbReference type="NCBI Taxonomy" id="328813"/>
    <lineage>
        <taxon>Bacteria</taxon>
        <taxon>Pseudomonadati</taxon>
        <taxon>Bacteroidota</taxon>
        <taxon>Bacteroidia</taxon>
        <taxon>Bacteroidales</taxon>
        <taxon>Rikenellaceae</taxon>
        <taxon>Alistipes</taxon>
    </lineage>
</organism>
<keyword evidence="1" id="KW-0812">Transmembrane</keyword>
<dbReference type="AlphaFoldDB" id="A0A1Y3QRY1"/>
<evidence type="ECO:0000313" key="3">
    <source>
        <dbReference type="EMBL" id="OUN02431.1"/>
    </source>
</evidence>
<reference evidence="4" key="1">
    <citation type="submission" date="2017-04" db="EMBL/GenBank/DDBJ databases">
        <title>Function of individual gut microbiota members based on whole genome sequencing of pure cultures obtained from chicken caecum.</title>
        <authorList>
            <person name="Medvecky M."/>
            <person name="Cejkova D."/>
            <person name="Polansky O."/>
            <person name="Karasova D."/>
            <person name="Kubasova T."/>
            <person name="Cizek A."/>
            <person name="Rychlik I."/>
        </authorList>
    </citation>
    <scope>NUCLEOTIDE SEQUENCE [LARGE SCALE GENOMIC DNA]</scope>
    <source>
        <strain evidence="4">An90</strain>
    </source>
</reference>
<feature type="transmembrane region" description="Helical" evidence="1">
    <location>
        <begin position="51"/>
        <end position="71"/>
    </location>
</feature>
<keyword evidence="1" id="KW-1133">Transmembrane helix</keyword>
<protein>
    <submittedName>
        <fullName evidence="3">Uncharacterized protein</fullName>
    </submittedName>
</protein>
<keyword evidence="1" id="KW-0472">Membrane</keyword>
<feature type="transmembrane region" description="Helical" evidence="1">
    <location>
        <begin position="83"/>
        <end position="102"/>
    </location>
</feature>
<feature type="transmembrane region" description="Helical" evidence="1">
    <location>
        <begin position="114"/>
        <end position="133"/>
    </location>
</feature>
<sequence length="169" mass="18568">MESKFSARIAELPGPVWVFGAYVVSRLGEWAFGLLMQFVSGSWRLGGGTALMFLIPAAGVALPVCVLWGLVGRSPYGLSLARWYAGLRVVLHFAALLMLLFSGYDPHLYGGTEMFIRGIARNVVYGALWFLFLLYLERSRALDAAMSGERCDLPLWCVALMVVVLALAM</sequence>
<evidence type="ECO:0000313" key="5">
    <source>
        <dbReference type="Proteomes" id="UP000323119"/>
    </source>
</evidence>
<reference evidence="2 5" key="3">
    <citation type="journal article" date="2019" name="Nat. Med.">
        <title>A library of human gut bacterial isolates paired with longitudinal multiomics data enables mechanistic microbiome research.</title>
        <authorList>
            <person name="Poyet M."/>
            <person name="Groussin M."/>
            <person name="Gibbons S.M."/>
            <person name="Avila-Pacheco J."/>
            <person name="Jiang X."/>
            <person name="Kearney S.M."/>
            <person name="Perrotta A.R."/>
            <person name="Berdy B."/>
            <person name="Zhao S."/>
            <person name="Lieberman T.D."/>
            <person name="Swanson P.K."/>
            <person name="Smith M."/>
            <person name="Roesemann S."/>
            <person name="Alexander J.E."/>
            <person name="Rich S.A."/>
            <person name="Livny J."/>
            <person name="Vlamakis H."/>
            <person name="Clish C."/>
            <person name="Bullock K."/>
            <person name="Deik A."/>
            <person name="Scott J."/>
            <person name="Pierce K.A."/>
            <person name="Xavier R.J."/>
            <person name="Alm E.J."/>
        </authorList>
    </citation>
    <scope>NUCLEOTIDE SEQUENCE [LARGE SCALE GENOMIC DNA]</scope>
    <source>
        <strain evidence="2 5">BIOML-A204</strain>
    </source>
</reference>
<dbReference type="Proteomes" id="UP000323119">
    <property type="component" value="Unassembled WGS sequence"/>
</dbReference>
<dbReference type="RefSeq" id="WP_055204155.1">
    <property type="nucleotide sequence ID" value="NZ_JADMQE010000003.1"/>
</dbReference>
<dbReference type="Proteomes" id="UP000195772">
    <property type="component" value="Unassembled WGS sequence"/>
</dbReference>
<feature type="transmembrane region" description="Helical" evidence="1">
    <location>
        <begin position="16"/>
        <end position="39"/>
    </location>
</feature>
<name>A0A1Y3QRY1_9BACT</name>
<evidence type="ECO:0000313" key="2">
    <source>
        <dbReference type="EMBL" id="KAA2564292.1"/>
    </source>
</evidence>
<proteinExistence type="predicted"/>
<reference evidence="3" key="2">
    <citation type="journal article" date="2018" name="BMC Genomics">
        <title>Whole genome sequencing and function prediction of 133 gut anaerobes isolated from chicken caecum in pure cultures.</title>
        <authorList>
            <person name="Medvecky M."/>
            <person name="Cejkova D."/>
            <person name="Polansky O."/>
            <person name="Karasova D."/>
            <person name="Kubasova T."/>
            <person name="Cizek A."/>
            <person name="Rychlik I."/>
        </authorList>
    </citation>
    <scope>NUCLEOTIDE SEQUENCE</scope>
    <source>
        <strain evidence="3">An90</strain>
    </source>
</reference>